<organism evidence="1 2">
    <name type="scientific">Mesorhizobium opportunistum (strain LMG 24607 / HAMBI 3007 / WSM2075)</name>
    <dbReference type="NCBI Taxonomy" id="536019"/>
    <lineage>
        <taxon>Bacteria</taxon>
        <taxon>Pseudomonadati</taxon>
        <taxon>Pseudomonadota</taxon>
        <taxon>Alphaproteobacteria</taxon>
        <taxon>Hyphomicrobiales</taxon>
        <taxon>Phyllobacteriaceae</taxon>
        <taxon>Mesorhizobium</taxon>
    </lineage>
</organism>
<gene>
    <name evidence="1" type="ordered locus">Mesop_4331</name>
</gene>
<dbReference type="KEGG" id="mop:Mesop_4331"/>
<proteinExistence type="predicted"/>
<dbReference type="Proteomes" id="UP000001623">
    <property type="component" value="Chromosome"/>
</dbReference>
<dbReference type="HOGENOM" id="CLU_2683578_0_0_5"/>
<evidence type="ECO:0000313" key="2">
    <source>
        <dbReference type="Proteomes" id="UP000001623"/>
    </source>
</evidence>
<dbReference type="AlphaFoldDB" id="F7Y9N5"/>
<sequence length="74" mass="8295">MERLLKSDEVIQQAIDQAIQGEIVSLRKAIAFIRTKRPDLKGELDELGHDNPLCEKVVQVAARTGKAVLFDLHD</sequence>
<dbReference type="EMBL" id="CP002279">
    <property type="protein sequence ID" value="AEH88761.1"/>
    <property type="molecule type" value="Genomic_DNA"/>
</dbReference>
<evidence type="ECO:0000313" key="1">
    <source>
        <dbReference type="EMBL" id="AEH88761.1"/>
    </source>
</evidence>
<dbReference type="STRING" id="536019.Mesop_4331"/>
<accession>F7Y9N5</accession>
<protein>
    <submittedName>
        <fullName evidence="1">Uncharacterized protein</fullName>
    </submittedName>
</protein>
<reference evidence="1 2" key="1">
    <citation type="submission" date="2010-10" db="EMBL/GenBank/DDBJ databases">
        <title>Complete sequence of Mesorhizobium opportunistum WSM2075.</title>
        <authorList>
            <consortium name="US DOE Joint Genome Institute"/>
            <person name="Lucas S."/>
            <person name="Copeland A."/>
            <person name="Lapidus A."/>
            <person name="Cheng J.-F."/>
            <person name="Bruce D."/>
            <person name="Goodwin L."/>
            <person name="Pitluck S."/>
            <person name="Chertkov O."/>
            <person name="Misra M."/>
            <person name="Detter J.C."/>
            <person name="Han C."/>
            <person name="Tapia R."/>
            <person name="Land M."/>
            <person name="Hauser L."/>
            <person name="Kyrpides N."/>
            <person name="Ovchinnikova G."/>
            <person name="Mavrommatis K.M."/>
            <person name="Tiwari R.P."/>
            <person name="Howieson J.G."/>
            <person name="O'Hara G.W."/>
            <person name="Nandasena K.G."/>
            <person name="Woyke T."/>
        </authorList>
    </citation>
    <scope>NUCLEOTIDE SEQUENCE [LARGE SCALE GENOMIC DNA]</scope>
    <source>
        <strain evidence="2">LMG 24607 / HAMBI 3007 / WSM2075</strain>
    </source>
</reference>
<dbReference type="RefSeq" id="WP_013895437.1">
    <property type="nucleotide sequence ID" value="NC_015675.1"/>
</dbReference>
<name>F7Y9N5_MESOW</name>